<feature type="transmembrane region" description="Helical" evidence="8">
    <location>
        <begin position="409"/>
        <end position="428"/>
    </location>
</feature>
<dbReference type="InterPro" id="IPR036259">
    <property type="entry name" value="MFS_trans_sf"/>
</dbReference>
<dbReference type="GO" id="GO:0005886">
    <property type="term" value="C:plasma membrane"/>
    <property type="evidence" value="ECO:0007669"/>
    <property type="project" value="TreeGrafter"/>
</dbReference>
<evidence type="ECO:0000256" key="3">
    <source>
        <dbReference type="ARBA" id="ARBA00022448"/>
    </source>
</evidence>
<dbReference type="GO" id="GO:0046943">
    <property type="term" value="F:carboxylic acid transmembrane transporter activity"/>
    <property type="evidence" value="ECO:0007669"/>
    <property type="project" value="TreeGrafter"/>
</dbReference>
<dbReference type="FunFam" id="1.20.1250.20:FF:000140">
    <property type="entry name" value="Putative MFS phospholipid transporter"/>
    <property type="match status" value="1"/>
</dbReference>
<dbReference type="SUPFAM" id="SSF103473">
    <property type="entry name" value="MFS general substrate transporter"/>
    <property type="match status" value="1"/>
</dbReference>
<evidence type="ECO:0000313" key="11">
    <source>
        <dbReference type="Proteomes" id="UP001360560"/>
    </source>
</evidence>
<keyword evidence="3" id="KW-0813">Transport</keyword>
<dbReference type="InterPro" id="IPR020846">
    <property type="entry name" value="MFS_dom"/>
</dbReference>
<dbReference type="RefSeq" id="XP_064850485.1">
    <property type="nucleotide sequence ID" value="XM_064994413.1"/>
</dbReference>
<name>A0AAV5QGF9_9ASCO</name>
<gene>
    <name evidence="10" type="ORF">DASC09_008100</name>
</gene>
<feature type="domain" description="Major facilitator superfamily (MFS) profile" evidence="9">
    <location>
        <begin position="54"/>
        <end position="470"/>
    </location>
</feature>
<evidence type="ECO:0000256" key="5">
    <source>
        <dbReference type="ARBA" id="ARBA00022989"/>
    </source>
</evidence>
<comment type="similarity">
    <text evidence="2">Belongs to the major facilitator superfamily. Sugar transporter (TC 2.A.1.1) family.</text>
</comment>
<sequence length="552" mass="60258">MGYLTRDIPSSMKDLTYGWIVRAKNETVFSKNREIVEESPEEDSPHDRSEVVFKILTAGSGLFSDGYVNNSISTASTCLSTLYPKEVGNSSALSNVSSIAFVGTIVGQLSFGYISDKFSRKLGMLISSALLILFSILCAASYGGPGNIEGMLIALTVYRFFLGIGIGSEYPTGSVACAEASAMLPAKKRNRYFCWFTNFSIDVGFVCSALVPFVLLLILKEKRLDLVWRLTLGIGAVFPLALFLLRTKFKEDKQFKKTGFQKVGIPYLTVLKFYWFRLIVVALIWFVYDFCTYAFGLYSSFIIKVIIPDGDLVKTFGWNIVLNVFYIPGAFLGAVSSDYLGPRLTLVIGLLLQATFGIILGALFPILKHNIAGFVIIYGIFMTMGEFGPGDNIGILASKTSATSIRGTYYSVAAAIGKVGAFTGTYIFPIIIKRFGGAESNSGMQAPYFIASILAIIAALAGLIFLPDVSPSAMSLEDNKFLEYLASTGFDMSSLGSDDGDEEEDDISDSVSEYIVRDGSGKKMVIEDYDSGSDAESFDKKKESPFVNVREL</sequence>
<comment type="subcellular location">
    <subcellularLocation>
        <location evidence="1">Membrane</location>
        <topology evidence="1">Multi-pass membrane protein</topology>
    </subcellularLocation>
</comment>
<dbReference type="AlphaFoldDB" id="A0AAV5QGF9"/>
<keyword evidence="6 8" id="KW-0472">Membrane</keyword>
<dbReference type="EMBL" id="BTFZ01000001">
    <property type="protein sequence ID" value="GMM33485.1"/>
    <property type="molecule type" value="Genomic_DNA"/>
</dbReference>
<evidence type="ECO:0000256" key="6">
    <source>
        <dbReference type="ARBA" id="ARBA00023136"/>
    </source>
</evidence>
<evidence type="ECO:0000256" key="2">
    <source>
        <dbReference type="ARBA" id="ARBA00010992"/>
    </source>
</evidence>
<feature type="transmembrane region" description="Helical" evidence="8">
    <location>
        <begin position="192"/>
        <end position="220"/>
    </location>
</feature>
<feature type="transmembrane region" description="Helical" evidence="8">
    <location>
        <begin position="92"/>
        <end position="115"/>
    </location>
</feature>
<keyword evidence="11" id="KW-1185">Reference proteome</keyword>
<reference evidence="10 11" key="1">
    <citation type="journal article" date="2023" name="Elife">
        <title>Identification of key yeast species and microbe-microbe interactions impacting larval growth of Drosophila in the wild.</title>
        <authorList>
            <person name="Mure A."/>
            <person name="Sugiura Y."/>
            <person name="Maeda R."/>
            <person name="Honda K."/>
            <person name="Sakurai N."/>
            <person name="Takahashi Y."/>
            <person name="Watada M."/>
            <person name="Katoh T."/>
            <person name="Gotoh A."/>
            <person name="Gotoh Y."/>
            <person name="Taniguchi I."/>
            <person name="Nakamura K."/>
            <person name="Hayashi T."/>
            <person name="Katayama T."/>
            <person name="Uemura T."/>
            <person name="Hattori Y."/>
        </authorList>
    </citation>
    <scope>NUCLEOTIDE SEQUENCE [LARGE SCALE GENOMIC DNA]</scope>
    <source>
        <strain evidence="10 11">SC-9</strain>
    </source>
</reference>
<evidence type="ECO:0000256" key="4">
    <source>
        <dbReference type="ARBA" id="ARBA00022692"/>
    </source>
</evidence>
<dbReference type="Proteomes" id="UP001360560">
    <property type="component" value="Unassembled WGS sequence"/>
</dbReference>
<dbReference type="GO" id="GO:0001406">
    <property type="term" value="F:glycerophosphodiester transmembrane transporter activity"/>
    <property type="evidence" value="ECO:0007669"/>
    <property type="project" value="UniProtKB-ARBA"/>
</dbReference>
<comment type="caution">
    <text evidence="10">The sequence shown here is derived from an EMBL/GenBank/DDBJ whole genome shotgun (WGS) entry which is preliminary data.</text>
</comment>
<accession>A0AAV5QGF9</accession>
<keyword evidence="4 8" id="KW-0812">Transmembrane</keyword>
<evidence type="ECO:0000256" key="1">
    <source>
        <dbReference type="ARBA" id="ARBA00004141"/>
    </source>
</evidence>
<feature type="transmembrane region" description="Helical" evidence="8">
    <location>
        <begin position="122"/>
        <end position="144"/>
    </location>
</feature>
<dbReference type="InterPro" id="IPR005828">
    <property type="entry name" value="MFS_sugar_transport-like"/>
</dbReference>
<evidence type="ECO:0000313" key="10">
    <source>
        <dbReference type="EMBL" id="GMM33485.1"/>
    </source>
</evidence>
<feature type="transmembrane region" description="Helical" evidence="8">
    <location>
        <begin position="226"/>
        <end position="245"/>
    </location>
</feature>
<dbReference type="PANTHER" id="PTHR23508">
    <property type="entry name" value="CARBOXYLIC ACID TRANSPORTER PROTEIN HOMOLOG"/>
    <property type="match status" value="1"/>
</dbReference>
<dbReference type="PROSITE" id="PS50850">
    <property type="entry name" value="MFS"/>
    <property type="match status" value="1"/>
</dbReference>
<evidence type="ECO:0000256" key="7">
    <source>
        <dbReference type="SAM" id="MobiDB-lite"/>
    </source>
</evidence>
<feature type="transmembrane region" description="Helical" evidence="8">
    <location>
        <begin position="370"/>
        <end position="388"/>
    </location>
</feature>
<proteinExistence type="inferred from homology"/>
<feature type="transmembrane region" description="Helical" evidence="8">
    <location>
        <begin position="344"/>
        <end position="364"/>
    </location>
</feature>
<dbReference type="Pfam" id="PF00083">
    <property type="entry name" value="Sugar_tr"/>
    <property type="match status" value="2"/>
</dbReference>
<evidence type="ECO:0000259" key="9">
    <source>
        <dbReference type="PROSITE" id="PS50850"/>
    </source>
</evidence>
<feature type="transmembrane region" description="Helical" evidence="8">
    <location>
        <begin position="265"/>
        <end position="288"/>
    </location>
</feature>
<evidence type="ECO:0000256" key="8">
    <source>
        <dbReference type="SAM" id="Phobius"/>
    </source>
</evidence>
<feature type="region of interest" description="Disordered" evidence="7">
    <location>
        <begin position="530"/>
        <end position="552"/>
    </location>
</feature>
<feature type="transmembrane region" description="Helical" evidence="8">
    <location>
        <begin position="316"/>
        <end position="335"/>
    </location>
</feature>
<keyword evidence="5 8" id="KW-1133">Transmembrane helix</keyword>
<feature type="compositionally biased region" description="Basic and acidic residues" evidence="7">
    <location>
        <begin position="537"/>
        <end position="552"/>
    </location>
</feature>
<organism evidence="10 11">
    <name type="scientific">Saccharomycopsis crataegensis</name>
    <dbReference type="NCBI Taxonomy" id="43959"/>
    <lineage>
        <taxon>Eukaryota</taxon>
        <taxon>Fungi</taxon>
        <taxon>Dikarya</taxon>
        <taxon>Ascomycota</taxon>
        <taxon>Saccharomycotina</taxon>
        <taxon>Saccharomycetes</taxon>
        <taxon>Saccharomycopsidaceae</taxon>
        <taxon>Saccharomycopsis</taxon>
    </lineage>
</organism>
<protein>
    <recommendedName>
        <fullName evidence="9">Major facilitator superfamily (MFS) profile domain-containing protein</fullName>
    </recommendedName>
</protein>
<dbReference type="GeneID" id="90071464"/>
<dbReference type="Gene3D" id="1.20.1250.20">
    <property type="entry name" value="MFS general substrate transporter like domains"/>
    <property type="match status" value="1"/>
</dbReference>
<dbReference type="PANTHER" id="PTHR23508:SF10">
    <property type="entry name" value="CARBOXYLIC ACID TRANSPORTER PROTEIN HOMOLOG"/>
    <property type="match status" value="1"/>
</dbReference>
<feature type="transmembrane region" description="Helical" evidence="8">
    <location>
        <begin position="448"/>
        <end position="466"/>
    </location>
</feature>